<dbReference type="InterPro" id="IPR019861">
    <property type="entry name" value="PorP/SprF_Bacteroidetes"/>
</dbReference>
<name>A0A7K1YFW5_9SPHI</name>
<protein>
    <submittedName>
        <fullName evidence="1">Type IX secretion system membrane protein PorP/SprF</fullName>
    </submittedName>
</protein>
<gene>
    <name evidence="1" type="ORF">GS399_20570</name>
</gene>
<comment type="caution">
    <text evidence="1">The sequence shown here is derived from an EMBL/GenBank/DDBJ whole genome shotgun (WGS) entry which is preliminary data.</text>
</comment>
<feature type="non-terminal residue" evidence="1">
    <location>
        <position position="1"/>
    </location>
</feature>
<keyword evidence="2" id="KW-1185">Reference proteome</keyword>
<dbReference type="EMBL" id="WVHT01000039">
    <property type="protein sequence ID" value="MXV53360.1"/>
    <property type="molecule type" value="Genomic_DNA"/>
</dbReference>
<evidence type="ECO:0000313" key="1">
    <source>
        <dbReference type="EMBL" id="MXV53360.1"/>
    </source>
</evidence>
<organism evidence="1 2">
    <name type="scientific">Hufsiella arboris</name>
    <dbReference type="NCBI Taxonomy" id="2695275"/>
    <lineage>
        <taxon>Bacteria</taxon>
        <taxon>Pseudomonadati</taxon>
        <taxon>Bacteroidota</taxon>
        <taxon>Sphingobacteriia</taxon>
        <taxon>Sphingobacteriales</taxon>
        <taxon>Sphingobacteriaceae</taxon>
        <taxon>Hufsiella</taxon>
    </lineage>
</organism>
<dbReference type="RefSeq" id="WP_160846538.1">
    <property type="nucleotide sequence ID" value="NZ_WVHT01000039.1"/>
</dbReference>
<reference evidence="1 2" key="1">
    <citation type="submission" date="2019-11" db="EMBL/GenBank/DDBJ databases">
        <title>Pedobacter sp. HMF7647 Genome sequencing and assembly.</title>
        <authorList>
            <person name="Kang H."/>
            <person name="Kim H."/>
            <person name="Joh K."/>
        </authorList>
    </citation>
    <scope>NUCLEOTIDE SEQUENCE [LARGE SCALE GENOMIC DNA]</scope>
    <source>
        <strain evidence="1 2">HMF7647</strain>
    </source>
</reference>
<dbReference type="Proteomes" id="UP000466586">
    <property type="component" value="Unassembled WGS sequence"/>
</dbReference>
<dbReference type="NCBIfam" id="TIGR03519">
    <property type="entry name" value="T9SS_PorP_fam"/>
    <property type="match status" value="1"/>
</dbReference>
<proteinExistence type="predicted"/>
<evidence type="ECO:0000313" key="2">
    <source>
        <dbReference type="Proteomes" id="UP000466586"/>
    </source>
</evidence>
<sequence length="294" mass="33356">NPAYAGYRGGTSINGIYRRQWTGFPGSPQTAALTADWLMPGRDDRVAMSARVMTDELGAEQTESFWLGYTYRLPMNSEDTKRLCFGLEVGVNQYSLDGSVFQYVDENDNYIPVGKVSKVKPDANFGVYYYTPTWYLSASVSSLFSVNETKFYNWNNQLVQTLRQSPHAYFGAGTLIRVNDFFKLKPTALWKEDFKGPSNFDFNLFAVLGDVVSVGASYRTSFNMWHKSNLQSDLEQQDAVSVIAEVYPTNWLRLGYAYDFTTSQLSNYQNGTHEISIGLLLPSKQRRAVSPRFF</sequence>
<dbReference type="Pfam" id="PF11751">
    <property type="entry name" value="PorP_SprF"/>
    <property type="match status" value="1"/>
</dbReference>
<accession>A0A7K1YFW5</accession>
<dbReference type="AlphaFoldDB" id="A0A7K1YFW5"/>